<accession>A0A7X6DRD6</accession>
<feature type="domain" description="Acyl-CoA oxidase/dehydrogenase middle" evidence="10">
    <location>
        <begin position="122"/>
        <end position="217"/>
    </location>
</feature>
<dbReference type="PIRSF" id="PIRSF016578">
    <property type="entry name" value="HsaA"/>
    <property type="match status" value="1"/>
</dbReference>
<dbReference type="PROSITE" id="PS00073">
    <property type="entry name" value="ACYL_COA_DH_2"/>
    <property type="match status" value="1"/>
</dbReference>
<evidence type="ECO:0000256" key="2">
    <source>
        <dbReference type="ARBA" id="ARBA00009347"/>
    </source>
</evidence>
<dbReference type="Gene3D" id="1.20.140.10">
    <property type="entry name" value="Butyryl-CoA Dehydrogenase, subunit A, domain 3"/>
    <property type="match status" value="1"/>
</dbReference>
<dbReference type="InterPro" id="IPR006089">
    <property type="entry name" value="Acyl-CoA_DH_CS"/>
</dbReference>
<comment type="similarity">
    <text evidence="2 8">Belongs to the acyl-CoA dehydrogenase family.</text>
</comment>
<dbReference type="GO" id="GO:0050660">
    <property type="term" value="F:flavin adenine dinucleotide binding"/>
    <property type="evidence" value="ECO:0007669"/>
    <property type="project" value="InterPro"/>
</dbReference>
<gene>
    <name evidence="12" type="ORF">MNODULE_14340</name>
</gene>
<feature type="domain" description="Acyl-CoA dehydrogenase/oxidase C-terminal" evidence="9">
    <location>
        <begin position="229"/>
        <end position="378"/>
    </location>
</feature>
<keyword evidence="4 8" id="KW-0274">FAD</keyword>
<keyword evidence="3 8" id="KW-0285">Flavoprotein</keyword>
<evidence type="ECO:0000256" key="1">
    <source>
        <dbReference type="ARBA" id="ARBA00001974"/>
    </source>
</evidence>
<dbReference type="GO" id="GO:0003995">
    <property type="term" value="F:acyl-CoA dehydrogenase activity"/>
    <property type="evidence" value="ECO:0007669"/>
    <property type="project" value="InterPro"/>
</dbReference>
<keyword evidence="13" id="KW-1185">Reference proteome</keyword>
<dbReference type="PANTHER" id="PTHR43884">
    <property type="entry name" value="ACYL-COA DEHYDROGENASE"/>
    <property type="match status" value="1"/>
</dbReference>
<protein>
    <recommendedName>
        <fullName evidence="7">Cyclohex-1-ene-1-carbonyl-CoA dehydrogenase</fullName>
        <ecNumber evidence="6">1.3.8.10</ecNumber>
    </recommendedName>
</protein>
<sequence length="378" mass="40972">MNLHFTEEQQMVLETVRGFAEKEVKPVASKMDAASEFPHALVKGLGEMGLMGAFIPAEYGGSGMDLLTYILAMEEISKAWASLGVVMTVNNSLACDPINRFGTKAQKEKYLVPLAQGRLLGCYALTEPGAGSDAGGIATQARKDGGHYVLNGTKLFITNGKNADVAIVYAVTDPARGKKGISAFIVEKAFSGFVVGKIEDKMGLRGSDTAELIFQECRVPAENLLGVENEGFKIALATLDGGRIGIAAQALGIAQGCLEESLAYAKERKQFNRPIGDFQAIQNMLADMKTEIDAARLLTHRAAWSRHQGRLVTAIAAEAKLYASEMANRVAYKAVQVFGGYGFIKDFPVERFYRDARITTLYEGTSEVQRMVIARHLL</sequence>
<proteinExistence type="inferred from homology"/>
<evidence type="ECO:0000256" key="4">
    <source>
        <dbReference type="ARBA" id="ARBA00022827"/>
    </source>
</evidence>
<dbReference type="PROSITE" id="PS00072">
    <property type="entry name" value="ACYL_COA_DH_1"/>
    <property type="match status" value="1"/>
</dbReference>
<dbReference type="SUPFAM" id="SSF56645">
    <property type="entry name" value="Acyl-CoA dehydrogenase NM domain-like"/>
    <property type="match status" value="1"/>
</dbReference>
<dbReference type="Gene3D" id="1.10.540.10">
    <property type="entry name" value="Acyl-CoA dehydrogenase/oxidase, N-terminal domain"/>
    <property type="match status" value="1"/>
</dbReference>
<evidence type="ECO:0000313" key="13">
    <source>
        <dbReference type="Proteomes" id="UP000534783"/>
    </source>
</evidence>
<dbReference type="SUPFAM" id="SSF47203">
    <property type="entry name" value="Acyl-CoA dehydrogenase C-terminal domain-like"/>
    <property type="match status" value="1"/>
</dbReference>
<evidence type="ECO:0000256" key="3">
    <source>
        <dbReference type="ARBA" id="ARBA00022630"/>
    </source>
</evidence>
<dbReference type="InterPro" id="IPR046373">
    <property type="entry name" value="Acyl-CoA_Oxase/DH_mid-dom_sf"/>
</dbReference>
<dbReference type="AlphaFoldDB" id="A0A7X6DRD6"/>
<dbReference type="RefSeq" id="WP_168060995.1">
    <property type="nucleotide sequence ID" value="NZ_VTOW01000002.1"/>
</dbReference>
<evidence type="ECO:0000259" key="9">
    <source>
        <dbReference type="Pfam" id="PF00441"/>
    </source>
</evidence>
<evidence type="ECO:0000256" key="5">
    <source>
        <dbReference type="ARBA" id="ARBA00023002"/>
    </source>
</evidence>
<dbReference type="Pfam" id="PF02770">
    <property type="entry name" value="Acyl-CoA_dh_M"/>
    <property type="match status" value="1"/>
</dbReference>
<reference evidence="12 13" key="1">
    <citation type="journal article" date="2020" name="Nature">
        <title>Bacterial chemolithoautotrophy via manganese oxidation.</title>
        <authorList>
            <person name="Yu H."/>
            <person name="Leadbetter J.R."/>
        </authorList>
    </citation>
    <scope>NUCLEOTIDE SEQUENCE [LARGE SCALE GENOMIC DNA]</scope>
    <source>
        <strain evidence="12 13">Mn-1</strain>
    </source>
</reference>
<evidence type="ECO:0000256" key="8">
    <source>
        <dbReference type="RuleBase" id="RU362125"/>
    </source>
</evidence>
<dbReference type="InterPro" id="IPR037069">
    <property type="entry name" value="AcylCoA_DH/ox_N_sf"/>
</dbReference>
<organism evidence="12 13">
    <name type="scientific">Candidatus Manganitrophus noduliformans</name>
    <dbReference type="NCBI Taxonomy" id="2606439"/>
    <lineage>
        <taxon>Bacteria</taxon>
        <taxon>Pseudomonadati</taxon>
        <taxon>Nitrospirota</taxon>
        <taxon>Nitrospiria</taxon>
        <taxon>Candidatus Troglogloeales</taxon>
        <taxon>Candidatus Manganitrophaceae</taxon>
        <taxon>Candidatus Manganitrophus</taxon>
    </lineage>
</organism>
<evidence type="ECO:0000313" key="12">
    <source>
        <dbReference type="EMBL" id="NKE71924.1"/>
    </source>
</evidence>
<dbReference type="EC" id="1.3.8.10" evidence="6"/>
<evidence type="ECO:0000256" key="6">
    <source>
        <dbReference type="ARBA" id="ARBA00066362"/>
    </source>
</evidence>
<name>A0A7X6DRD6_9BACT</name>
<dbReference type="Proteomes" id="UP000534783">
    <property type="component" value="Unassembled WGS sequence"/>
</dbReference>
<dbReference type="FunFam" id="2.40.110.10:FF:000001">
    <property type="entry name" value="Acyl-CoA dehydrogenase, mitochondrial"/>
    <property type="match status" value="1"/>
</dbReference>
<comment type="cofactor">
    <cofactor evidence="1 8">
        <name>FAD</name>
        <dbReference type="ChEBI" id="CHEBI:57692"/>
    </cofactor>
</comment>
<dbReference type="PANTHER" id="PTHR43884:SF12">
    <property type="entry name" value="ISOVALERYL-COA DEHYDROGENASE, MITOCHONDRIAL-RELATED"/>
    <property type="match status" value="1"/>
</dbReference>
<dbReference type="Gene3D" id="2.40.110.10">
    <property type="entry name" value="Butyryl-CoA Dehydrogenase, subunit A, domain 2"/>
    <property type="match status" value="1"/>
</dbReference>
<evidence type="ECO:0000259" key="11">
    <source>
        <dbReference type="Pfam" id="PF02771"/>
    </source>
</evidence>
<dbReference type="FunFam" id="1.20.140.10:FF:000004">
    <property type="entry name" value="Acyl-CoA dehydrogenase FadE25"/>
    <property type="match status" value="1"/>
</dbReference>
<dbReference type="InterPro" id="IPR006091">
    <property type="entry name" value="Acyl-CoA_Oxase/DH_mid-dom"/>
</dbReference>
<dbReference type="FunFam" id="1.10.540.10:FF:000002">
    <property type="entry name" value="Acyl-CoA dehydrogenase FadE19"/>
    <property type="match status" value="1"/>
</dbReference>
<feature type="domain" description="Acyl-CoA dehydrogenase/oxidase N-terminal" evidence="11">
    <location>
        <begin position="6"/>
        <end position="117"/>
    </location>
</feature>
<evidence type="ECO:0000259" key="10">
    <source>
        <dbReference type="Pfam" id="PF02770"/>
    </source>
</evidence>
<dbReference type="InterPro" id="IPR036250">
    <property type="entry name" value="AcylCo_DH-like_C"/>
</dbReference>
<dbReference type="InterPro" id="IPR009075">
    <property type="entry name" value="AcylCo_DH/oxidase_C"/>
</dbReference>
<dbReference type="Pfam" id="PF00441">
    <property type="entry name" value="Acyl-CoA_dh_1"/>
    <property type="match status" value="1"/>
</dbReference>
<dbReference type="Pfam" id="PF02771">
    <property type="entry name" value="Acyl-CoA_dh_N"/>
    <property type="match status" value="1"/>
</dbReference>
<dbReference type="InterPro" id="IPR013786">
    <property type="entry name" value="AcylCoA_DH/ox_N"/>
</dbReference>
<dbReference type="CDD" id="cd01158">
    <property type="entry name" value="SCAD_SBCAD"/>
    <property type="match status" value="1"/>
</dbReference>
<keyword evidence="5 8" id="KW-0560">Oxidoreductase</keyword>
<comment type="caution">
    <text evidence="12">The sequence shown here is derived from an EMBL/GenBank/DDBJ whole genome shotgun (WGS) entry which is preliminary data.</text>
</comment>
<evidence type="ECO:0000256" key="7">
    <source>
        <dbReference type="ARBA" id="ARBA00072305"/>
    </source>
</evidence>
<dbReference type="InterPro" id="IPR009100">
    <property type="entry name" value="AcylCoA_DH/oxidase_NM_dom_sf"/>
</dbReference>
<dbReference type="EMBL" id="VTOW01000002">
    <property type="protein sequence ID" value="NKE71924.1"/>
    <property type="molecule type" value="Genomic_DNA"/>
</dbReference>